<sequence>MNISPATVTIVFVVLFIGHQNLELGLCLDTWKGKEKDFSPANFRNATKVEVRCEPHNSATGTRGATLMSKTLLKKEYYKYNAADTEKFVMEHLNDIGFNEENHNKSKGCSTFYLSDNDEKVNSVVSDQASKFTSYVLDLDNFTHYQNEFEPVHDIMKAIKRSSEGDIPNICKLLRLHKEGSIDNFFANSELSYSSKMGYMEPLLPPMRHPRFCVERKKYLLNMDYLVHDFEAMCNALKPYSKLVMIDMGADLARESGPVIKLLDLYSKFGFEFDHIYGYEMKFRDPNLVYKNQLPQKYMHSFHWINVAVEKDPDSSMNPLKSIVSQFDEDDFIVVKLDIDHGSTEVPLAKQILNSNELNAKIDQFYFEHHVNMKEMVGWWQLTMNGTVKDSMELFYGLRSKGIASHFWV</sequence>
<dbReference type="Proteomes" id="UP001054902">
    <property type="component" value="Unassembled WGS sequence"/>
</dbReference>
<accession>A0AAD3H328</accession>
<protein>
    <submittedName>
        <fullName evidence="2">Uncharacterized protein</fullName>
    </submittedName>
</protein>
<keyword evidence="3" id="KW-1185">Reference proteome</keyword>
<evidence type="ECO:0000313" key="2">
    <source>
        <dbReference type="EMBL" id="GFH48575.1"/>
    </source>
</evidence>
<keyword evidence="1" id="KW-0732">Signal</keyword>
<gene>
    <name evidence="2" type="ORF">CTEN210_05051</name>
</gene>
<feature type="chain" id="PRO_5042110475" evidence="1">
    <location>
        <begin position="28"/>
        <end position="409"/>
    </location>
</feature>
<reference evidence="2 3" key="1">
    <citation type="journal article" date="2021" name="Sci. Rep.">
        <title>The genome of the diatom Chaetoceros tenuissimus carries an ancient integrated fragment of an extant virus.</title>
        <authorList>
            <person name="Hongo Y."/>
            <person name="Kimura K."/>
            <person name="Takaki Y."/>
            <person name="Yoshida Y."/>
            <person name="Baba S."/>
            <person name="Kobayashi G."/>
            <person name="Nagasaki K."/>
            <person name="Hano T."/>
            <person name="Tomaru Y."/>
        </authorList>
    </citation>
    <scope>NUCLEOTIDE SEQUENCE [LARGE SCALE GENOMIC DNA]</scope>
    <source>
        <strain evidence="2 3">NIES-3715</strain>
    </source>
</reference>
<proteinExistence type="predicted"/>
<organism evidence="2 3">
    <name type="scientific">Chaetoceros tenuissimus</name>
    <dbReference type="NCBI Taxonomy" id="426638"/>
    <lineage>
        <taxon>Eukaryota</taxon>
        <taxon>Sar</taxon>
        <taxon>Stramenopiles</taxon>
        <taxon>Ochrophyta</taxon>
        <taxon>Bacillariophyta</taxon>
        <taxon>Coscinodiscophyceae</taxon>
        <taxon>Chaetocerotophycidae</taxon>
        <taxon>Chaetocerotales</taxon>
        <taxon>Chaetocerotaceae</taxon>
        <taxon>Chaetoceros</taxon>
    </lineage>
</organism>
<name>A0AAD3H328_9STRA</name>
<evidence type="ECO:0000313" key="3">
    <source>
        <dbReference type="Proteomes" id="UP001054902"/>
    </source>
</evidence>
<evidence type="ECO:0000256" key="1">
    <source>
        <dbReference type="SAM" id="SignalP"/>
    </source>
</evidence>
<comment type="caution">
    <text evidence="2">The sequence shown here is derived from an EMBL/GenBank/DDBJ whole genome shotgun (WGS) entry which is preliminary data.</text>
</comment>
<dbReference type="EMBL" id="BLLK01000029">
    <property type="protein sequence ID" value="GFH48575.1"/>
    <property type="molecule type" value="Genomic_DNA"/>
</dbReference>
<dbReference type="AlphaFoldDB" id="A0AAD3H328"/>
<feature type="signal peptide" evidence="1">
    <location>
        <begin position="1"/>
        <end position="27"/>
    </location>
</feature>